<evidence type="ECO:0000256" key="1">
    <source>
        <dbReference type="ARBA" id="ARBA00022723"/>
    </source>
</evidence>
<feature type="domain" description="Gamma-butyrobetaine hydroxylase-like N-terminal" evidence="3">
    <location>
        <begin position="10"/>
        <end position="95"/>
    </location>
</feature>
<dbReference type="InterPro" id="IPR010376">
    <property type="entry name" value="GBBH-like_N"/>
</dbReference>
<dbReference type="Gene3D" id="3.30.2020.30">
    <property type="match status" value="1"/>
</dbReference>
<dbReference type="EMBL" id="DROD01000746">
    <property type="protein sequence ID" value="HHJ53874.1"/>
    <property type="molecule type" value="Genomic_DNA"/>
</dbReference>
<dbReference type="AlphaFoldDB" id="A0A7V5UG44"/>
<sequence length="115" mass="13261">MKIEKIELVSDKVLTILWDDGHESLYFADHLRKNCPCADCDALRANKQENSPFKILSVRPEDIRFVSYEIIGRYAVSFKFSDGHSTGIYTYEQLRDLCQCDFCTGKVVRIQGPLH</sequence>
<evidence type="ECO:0000313" key="4">
    <source>
        <dbReference type="EMBL" id="HHJ53874.1"/>
    </source>
</evidence>
<dbReference type="GO" id="GO:0046872">
    <property type="term" value="F:metal ion binding"/>
    <property type="evidence" value="ECO:0007669"/>
    <property type="project" value="UniProtKB-KW"/>
</dbReference>
<name>A0A7V5UG44_CALAY</name>
<dbReference type="PANTHER" id="PTHR35303">
    <property type="entry name" value="OS02G0197800 PROTEIN"/>
    <property type="match status" value="1"/>
</dbReference>
<dbReference type="Proteomes" id="UP000886124">
    <property type="component" value="Unassembled WGS sequence"/>
</dbReference>
<reference evidence="4" key="1">
    <citation type="journal article" date="2020" name="mSystems">
        <title>Genome- and Community-Level Interaction Insights into Carbon Utilization and Element Cycling Functions of Hydrothermarchaeota in Hydrothermal Sediment.</title>
        <authorList>
            <person name="Zhou Z."/>
            <person name="Liu Y."/>
            <person name="Xu W."/>
            <person name="Pan J."/>
            <person name="Luo Z.H."/>
            <person name="Li M."/>
        </authorList>
    </citation>
    <scope>NUCLEOTIDE SEQUENCE [LARGE SCALE GENOMIC DNA]</scope>
    <source>
        <strain evidence="4">HyVt-527</strain>
    </source>
</reference>
<proteinExistence type="predicted"/>
<protein>
    <submittedName>
        <fullName evidence="4">DUF971 domain-containing protein</fullName>
    </submittedName>
</protein>
<evidence type="ECO:0000259" key="3">
    <source>
        <dbReference type="Pfam" id="PF06155"/>
    </source>
</evidence>
<accession>A0A7V5UG44</accession>
<dbReference type="InterPro" id="IPR038492">
    <property type="entry name" value="GBBH-like_N_sf"/>
</dbReference>
<comment type="caution">
    <text evidence="4">The sequence shown here is derived from an EMBL/GenBank/DDBJ whole genome shotgun (WGS) entry which is preliminary data.</text>
</comment>
<keyword evidence="2" id="KW-0408">Iron</keyword>
<gene>
    <name evidence="4" type="ORF">ENJ89_11810</name>
</gene>
<keyword evidence="1" id="KW-0479">Metal-binding</keyword>
<dbReference type="Pfam" id="PF06155">
    <property type="entry name" value="GBBH-like_N"/>
    <property type="match status" value="1"/>
</dbReference>
<evidence type="ECO:0000256" key="2">
    <source>
        <dbReference type="ARBA" id="ARBA00023004"/>
    </source>
</evidence>
<organism evidence="4">
    <name type="scientific">Caldithrix abyssi</name>
    <dbReference type="NCBI Taxonomy" id="187145"/>
    <lineage>
        <taxon>Bacteria</taxon>
        <taxon>Pseudomonadati</taxon>
        <taxon>Calditrichota</taxon>
        <taxon>Calditrichia</taxon>
        <taxon>Calditrichales</taxon>
        <taxon>Calditrichaceae</taxon>
        <taxon>Caldithrix</taxon>
    </lineage>
</organism>